<dbReference type="InterPro" id="IPR015943">
    <property type="entry name" value="WD40/YVTN_repeat-like_dom_sf"/>
</dbReference>
<dbReference type="AlphaFoldDB" id="U5EX47"/>
<feature type="region of interest" description="Disordered" evidence="6">
    <location>
        <begin position="44"/>
        <end position="119"/>
    </location>
</feature>
<evidence type="ECO:0000256" key="1">
    <source>
        <dbReference type="ARBA" id="ARBA00007625"/>
    </source>
</evidence>
<dbReference type="PANTHER" id="PTHR44019">
    <property type="entry name" value="WD REPEAT-CONTAINING PROTEIN 55"/>
    <property type="match status" value="1"/>
</dbReference>
<feature type="region of interest" description="Disordered" evidence="6">
    <location>
        <begin position="1"/>
        <end position="21"/>
    </location>
</feature>
<dbReference type="PROSITE" id="PS50082">
    <property type="entry name" value="WD_REPEATS_2"/>
    <property type="match status" value="3"/>
</dbReference>
<dbReference type="InterPro" id="IPR036322">
    <property type="entry name" value="WD40_repeat_dom_sf"/>
</dbReference>
<evidence type="ECO:0000256" key="4">
    <source>
        <dbReference type="ARBA" id="ARBA00023478"/>
    </source>
</evidence>
<evidence type="ECO:0000256" key="6">
    <source>
        <dbReference type="SAM" id="MobiDB-lite"/>
    </source>
</evidence>
<feature type="compositionally biased region" description="Acidic residues" evidence="6">
    <location>
        <begin position="46"/>
        <end position="79"/>
    </location>
</feature>
<evidence type="ECO:0000256" key="2">
    <source>
        <dbReference type="ARBA" id="ARBA00022574"/>
    </source>
</evidence>
<evidence type="ECO:0000313" key="7">
    <source>
        <dbReference type="EMBL" id="JAB59631.1"/>
    </source>
</evidence>
<dbReference type="SMART" id="SM00320">
    <property type="entry name" value="WD40"/>
    <property type="match status" value="5"/>
</dbReference>
<evidence type="ECO:0000256" key="3">
    <source>
        <dbReference type="ARBA" id="ARBA00022737"/>
    </source>
</evidence>
<dbReference type="PROSITE" id="PS00678">
    <property type="entry name" value="WD_REPEATS_1"/>
    <property type="match status" value="1"/>
</dbReference>
<organism evidence="7">
    <name type="scientific">Corethrella appendiculata</name>
    <dbReference type="NCBI Taxonomy" id="1370023"/>
    <lineage>
        <taxon>Eukaryota</taxon>
        <taxon>Metazoa</taxon>
        <taxon>Ecdysozoa</taxon>
        <taxon>Arthropoda</taxon>
        <taxon>Hexapoda</taxon>
        <taxon>Insecta</taxon>
        <taxon>Pterygota</taxon>
        <taxon>Neoptera</taxon>
        <taxon>Endopterygota</taxon>
        <taxon>Diptera</taxon>
        <taxon>Nematocera</taxon>
        <taxon>Culicoidea</taxon>
        <taxon>Chaoboridae</taxon>
        <taxon>Corethrella</taxon>
    </lineage>
</organism>
<reference evidence="7" key="1">
    <citation type="journal article" date="2014" name="Insect Biochem. Mol. Biol.">
        <title>An insight into the sialome of the frog biting fly, Corethrella appendiculata.</title>
        <authorList>
            <person name="Ribeiro J.M.C."/>
            <person name="Chagas A.C."/>
            <person name="Pham V.M."/>
            <person name="Lounibos L.P."/>
            <person name="Calvo E."/>
        </authorList>
    </citation>
    <scope>NUCLEOTIDE SEQUENCE</scope>
    <source>
        <tissue evidence="7">Salivary glands</tissue>
    </source>
</reference>
<comment type="similarity">
    <text evidence="1">Belongs to the WD repeat WDR55 family.</text>
</comment>
<dbReference type="Pfam" id="PF24796">
    <property type="entry name" value="WDR55"/>
    <property type="match status" value="1"/>
</dbReference>
<dbReference type="PANTHER" id="PTHR44019:SF20">
    <property type="entry name" value="WD REPEAT-CONTAINING PROTEIN 55"/>
    <property type="match status" value="1"/>
</dbReference>
<feature type="repeat" description="WD" evidence="5">
    <location>
        <begin position="408"/>
        <end position="442"/>
    </location>
</feature>
<accession>U5EX47</accession>
<sequence length="481" mass="54235">MKNFNPSKFNDSRMEDDSEDEIEFAIDEVNDEVAEIVSPFVLENIIQDDDDGGFDNVDIDDDSDDDFDPQIILEDDSSSDSDKNGENSSDNETDGDTKAETEQADGGGEAGSSSKQTVEKRVIDNYDENEEEDEVIKAIISEIKKPRSKPPDIKTEDFVTDLCFHPDKDILSVATTAGDVLIYKYTNDETTLVETLEVHTKAVRDIEFTQDGKSLISTSRDRTIMISDFETGKLKRFWDDAHDEPVYTMYVIDENLFATGDDDGVLKLWDMRQRDSKAICSLKEVDDFISCILTNDQNKYLLLTSGDGYLTTINIPQRKLYVQSEPYEEELTSMGIFRKDSKLVVSSSKGNFYTFNWLQFGYHCDAFSGPKTGVNKMIPITERIAVTGGEEGVLRAMHLVPGRILGVVGQHSLAVETMDISSNGELIASSSHDNDIRFWNIKYFEEFDDIKYNSRPDKRSVKHNLPSSKHTNFSDFFSGLA</sequence>
<dbReference type="PROSITE" id="PS50294">
    <property type="entry name" value="WD_REPEATS_REGION"/>
    <property type="match status" value="1"/>
</dbReference>
<dbReference type="InterPro" id="IPR019775">
    <property type="entry name" value="WD40_repeat_CS"/>
</dbReference>
<dbReference type="EMBL" id="GANO01000240">
    <property type="protein sequence ID" value="JAB59631.1"/>
    <property type="molecule type" value="mRNA"/>
</dbReference>
<dbReference type="SUPFAM" id="SSF50978">
    <property type="entry name" value="WD40 repeat-like"/>
    <property type="match status" value="1"/>
</dbReference>
<protein>
    <recommendedName>
        <fullName evidence="4">WD repeat-containing protein 55 homolog</fullName>
    </recommendedName>
</protein>
<keyword evidence="3" id="KW-0677">Repeat</keyword>
<proteinExistence type="evidence at transcript level"/>
<feature type="repeat" description="WD" evidence="5">
    <location>
        <begin position="196"/>
        <end position="237"/>
    </location>
</feature>
<dbReference type="InterPro" id="IPR001680">
    <property type="entry name" value="WD40_rpt"/>
</dbReference>
<dbReference type="Gene3D" id="2.130.10.10">
    <property type="entry name" value="YVTN repeat-like/Quinoprotein amine dehydrogenase"/>
    <property type="match status" value="2"/>
</dbReference>
<feature type="repeat" description="WD" evidence="5">
    <location>
        <begin position="239"/>
        <end position="279"/>
    </location>
</feature>
<name>U5EX47_9DIPT</name>
<dbReference type="InterPro" id="IPR050505">
    <property type="entry name" value="WDR55/POC1"/>
</dbReference>
<keyword evidence="2 5" id="KW-0853">WD repeat</keyword>
<evidence type="ECO:0000256" key="5">
    <source>
        <dbReference type="PROSITE-ProRule" id="PRU00221"/>
    </source>
</evidence>